<dbReference type="AlphaFoldDB" id="A0A0D6PKD1"/>
<proteinExistence type="inferred from homology"/>
<sequence>MTEYSHISVLLEEAVTALQPADGGVYLDGTFGGGGYSRAILERADCRLYAIDRDPEAVARGEKMKAEYPGRFEVVLGRISEISELLADREAVGLDGAVFDLGLSSYQIDDPARGFSFRQDGPLDMRMGRDGRDAAAIVNFCAESELADILYKYGDEKAARRVAKAIVERRGVHKFVTTADLASVIRSVVRPDKSGIDPATRSFQALRIAVNEELADIEAALEQAAALLRPGGRLVVVSFHSLEDRIVKHFFAACAGRVPAASRHDPAGLKPVALPQFRLVTKSPVLPGEAETRANPRARSAKLRAMERLAA</sequence>
<dbReference type="InterPro" id="IPR029063">
    <property type="entry name" value="SAM-dependent_MTases_sf"/>
</dbReference>
<dbReference type="PIRSF" id="PIRSF004486">
    <property type="entry name" value="MraW"/>
    <property type="match status" value="1"/>
</dbReference>
<dbReference type="NCBIfam" id="TIGR00006">
    <property type="entry name" value="16S rRNA (cytosine(1402)-N(4))-methyltransferase RsmH"/>
    <property type="match status" value="1"/>
</dbReference>
<dbReference type="CDD" id="cd02440">
    <property type="entry name" value="AdoMet_MTases"/>
    <property type="match status" value="1"/>
</dbReference>
<dbReference type="SUPFAM" id="SSF81799">
    <property type="entry name" value="Putative methyltransferase TM0872, insert domain"/>
    <property type="match status" value="1"/>
</dbReference>
<keyword evidence="8" id="KW-1185">Reference proteome</keyword>
<evidence type="ECO:0000256" key="2">
    <source>
        <dbReference type="ARBA" id="ARBA00022552"/>
    </source>
</evidence>
<keyword evidence="3 6" id="KW-0489">Methyltransferase</keyword>
<dbReference type="Pfam" id="PF01795">
    <property type="entry name" value="Methyltransf_5"/>
    <property type="match status" value="1"/>
</dbReference>
<accession>A0A0D6PKD1</accession>
<dbReference type="GO" id="GO:0005737">
    <property type="term" value="C:cytoplasm"/>
    <property type="evidence" value="ECO:0007669"/>
    <property type="project" value="UniProtKB-SubCell"/>
</dbReference>
<dbReference type="EC" id="2.1.1.199" evidence="6"/>
<organism evidence="7 8">
    <name type="scientific">Acidocella aminolytica 101 = DSM 11237</name>
    <dbReference type="NCBI Taxonomy" id="1120923"/>
    <lineage>
        <taxon>Bacteria</taxon>
        <taxon>Pseudomonadati</taxon>
        <taxon>Pseudomonadota</taxon>
        <taxon>Alphaproteobacteria</taxon>
        <taxon>Acetobacterales</taxon>
        <taxon>Acidocellaceae</taxon>
        <taxon>Acidocella</taxon>
    </lineage>
</organism>
<evidence type="ECO:0000313" key="7">
    <source>
        <dbReference type="EMBL" id="GAN81194.1"/>
    </source>
</evidence>
<dbReference type="HAMAP" id="MF_01007">
    <property type="entry name" value="16SrRNA_methyltr_H"/>
    <property type="match status" value="1"/>
</dbReference>
<comment type="catalytic activity">
    <reaction evidence="6">
        <text>cytidine(1402) in 16S rRNA + S-adenosyl-L-methionine = N(4)-methylcytidine(1402) in 16S rRNA + S-adenosyl-L-homocysteine + H(+)</text>
        <dbReference type="Rhea" id="RHEA:42928"/>
        <dbReference type="Rhea" id="RHEA-COMP:10286"/>
        <dbReference type="Rhea" id="RHEA-COMP:10287"/>
        <dbReference type="ChEBI" id="CHEBI:15378"/>
        <dbReference type="ChEBI" id="CHEBI:57856"/>
        <dbReference type="ChEBI" id="CHEBI:59789"/>
        <dbReference type="ChEBI" id="CHEBI:74506"/>
        <dbReference type="ChEBI" id="CHEBI:82748"/>
        <dbReference type="EC" id="2.1.1.199"/>
    </reaction>
</comment>
<feature type="binding site" evidence="6">
    <location>
        <position position="79"/>
    </location>
    <ligand>
        <name>S-adenosyl-L-methionine</name>
        <dbReference type="ChEBI" id="CHEBI:59789"/>
    </ligand>
</feature>
<comment type="subcellular location">
    <subcellularLocation>
        <location evidence="6">Cytoplasm</location>
    </subcellularLocation>
</comment>
<feature type="binding site" evidence="6">
    <location>
        <begin position="34"/>
        <end position="36"/>
    </location>
    <ligand>
        <name>S-adenosyl-L-methionine</name>
        <dbReference type="ChEBI" id="CHEBI:59789"/>
    </ligand>
</feature>
<keyword evidence="2 6" id="KW-0698">rRNA processing</keyword>
<gene>
    <name evidence="6" type="primary">rsmH</name>
    <name evidence="7" type="ORF">Aam_084_009</name>
</gene>
<dbReference type="InterPro" id="IPR002903">
    <property type="entry name" value="RsmH"/>
</dbReference>
<dbReference type="GO" id="GO:0070475">
    <property type="term" value="P:rRNA base methylation"/>
    <property type="evidence" value="ECO:0007669"/>
    <property type="project" value="UniProtKB-UniRule"/>
</dbReference>
<comment type="function">
    <text evidence="6">Specifically methylates the N4 position of cytidine in position 1402 (C1402) of 16S rRNA.</text>
</comment>
<feature type="binding site" evidence="6">
    <location>
        <position position="52"/>
    </location>
    <ligand>
        <name>S-adenosyl-L-methionine</name>
        <dbReference type="ChEBI" id="CHEBI:59789"/>
    </ligand>
</feature>
<dbReference type="InterPro" id="IPR023397">
    <property type="entry name" value="SAM-dep_MeTrfase_MraW_recog"/>
</dbReference>
<dbReference type="SUPFAM" id="SSF53335">
    <property type="entry name" value="S-adenosyl-L-methionine-dependent methyltransferases"/>
    <property type="match status" value="1"/>
</dbReference>
<dbReference type="PANTHER" id="PTHR11265:SF0">
    <property type="entry name" value="12S RRNA N4-METHYLCYTIDINE METHYLTRANSFERASE"/>
    <property type="match status" value="1"/>
</dbReference>
<dbReference type="Gene3D" id="1.10.150.170">
    <property type="entry name" value="Putative methyltransferase TM0872, insert domain"/>
    <property type="match status" value="1"/>
</dbReference>
<dbReference type="PANTHER" id="PTHR11265">
    <property type="entry name" value="S-ADENOSYL-METHYLTRANSFERASE MRAW"/>
    <property type="match status" value="1"/>
</dbReference>
<feature type="binding site" evidence="6">
    <location>
        <position position="100"/>
    </location>
    <ligand>
        <name>S-adenosyl-L-methionine</name>
        <dbReference type="ChEBI" id="CHEBI:59789"/>
    </ligand>
</feature>
<evidence type="ECO:0000256" key="1">
    <source>
        <dbReference type="ARBA" id="ARBA00010396"/>
    </source>
</evidence>
<keyword evidence="5 6" id="KW-0949">S-adenosyl-L-methionine</keyword>
<feature type="binding site" evidence="6">
    <location>
        <position position="107"/>
    </location>
    <ligand>
        <name>S-adenosyl-L-methionine</name>
        <dbReference type="ChEBI" id="CHEBI:59789"/>
    </ligand>
</feature>
<dbReference type="OrthoDB" id="9806637at2"/>
<evidence type="ECO:0000256" key="5">
    <source>
        <dbReference type="ARBA" id="ARBA00022691"/>
    </source>
</evidence>
<reference evidence="7 8" key="1">
    <citation type="submission" date="2012-11" db="EMBL/GenBank/DDBJ databases">
        <title>Whole genome sequence of Acidocella aminolytica 101 = DSM 11237.</title>
        <authorList>
            <person name="Azuma Y."/>
            <person name="Higashiura N."/>
            <person name="Hirakawa H."/>
            <person name="Matsushita K."/>
        </authorList>
    </citation>
    <scope>NUCLEOTIDE SEQUENCE [LARGE SCALE GENOMIC DNA]</scope>
    <source>
        <strain evidence="8">101 / DSM 11237</strain>
    </source>
</reference>
<dbReference type="Gene3D" id="3.40.50.150">
    <property type="entry name" value="Vaccinia Virus protein VP39"/>
    <property type="match status" value="1"/>
</dbReference>
<evidence type="ECO:0000256" key="4">
    <source>
        <dbReference type="ARBA" id="ARBA00022679"/>
    </source>
</evidence>
<dbReference type="RefSeq" id="WP_048879585.1">
    <property type="nucleotide sequence ID" value="NZ_BANC01000082.1"/>
</dbReference>
<name>A0A0D6PKD1_9PROT</name>
<keyword evidence="6" id="KW-0963">Cytoplasm</keyword>
<dbReference type="Proteomes" id="UP000032668">
    <property type="component" value="Unassembled WGS sequence"/>
</dbReference>
<comment type="caution">
    <text evidence="7">The sequence shown here is derived from an EMBL/GenBank/DDBJ whole genome shotgun (WGS) entry which is preliminary data.</text>
</comment>
<dbReference type="EMBL" id="BANC01000082">
    <property type="protein sequence ID" value="GAN81194.1"/>
    <property type="molecule type" value="Genomic_DNA"/>
</dbReference>
<dbReference type="STRING" id="1120923.SAMN02746095_01533"/>
<comment type="similarity">
    <text evidence="1 6">Belongs to the methyltransferase superfamily. RsmH family.</text>
</comment>
<evidence type="ECO:0000313" key="8">
    <source>
        <dbReference type="Proteomes" id="UP000032668"/>
    </source>
</evidence>
<evidence type="ECO:0000256" key="3">
    <source>
        <dbReference type="ARBA" id="ARBA00022603"/>
    </source>
</evidence>
<evidence type="ECO:0000256" key="6">
    <source>
        <dbReference type="HAMAP-Rule" id="MF_01007"/>
    </source>
</evidence>
<protein>
    <recommendedName>
        <fullName evidence="6">Ribosomal RNA small subunit methyltransferase H</fullName>
        <ecNumber evidence="6">2.1.1.199</ecNumber>
    </recommendedName>
    <alternativeName>
        <fullName evidence="6">16S rRNA m(4)C1402 methyltransferase</fullName>
    </alternativeName>
    <alternativeName>
        <fullName evidence="6">rRNA (cytosine-N(4)-)-methyltransferase RsmH</fullName>
    </alternativeName>
</protein>
<keyword evidence="4 6" id="KW-0808">Transferase</keyword>
<dbReference type="GO" id="GO:0071424">
    <property type="term" value="F:rRNA (cytosine-N4-)-methyltransferase activity"/>
    <property type="evidence" value="ECO:0007669"/>
    <property type="project" value="UniProtKB-UniRule"/>
</dbReference>